<accession>A0A549T3T9</accession>
<dbReference type="SUPFAM" id="SSF56784">
    <property type="entry name" value="HAD-like"/>
    <property type="match status" value="1"/>
</dbReference>
<dbReference type="PANTHER" id="PTHR43344">
    <property type="entry name" value="PHOSPHOSERINE PHOSPHATASE"/>
    <property type="match status" value="1"/>
</dbReference>
<proteinExistence type="predicted"/>
<name>A0A549T3T9_METSR</name>
<evidence type="ECO:0000313" key="5">
    <source>
        <dbReference type="Proteomes" id="UP000316781"/>
    </source>
</evidence>
<dbReference type="InterPro" id="IPR006385">
    <property type="entry name" value="HAD_hydro_SerB1"/>
</dbReference>
<reference evidence="4 5" key="1">
    <citation type="submission" date="2019-07" db="EMBL/GenBank/DDBJ databases">
        <title>Ln-dependent methylotrophs.</title>
        <authorList>
            <person name="Tani A."/>
        </authorList>
    </citation>
    <scope>NUCLEOTIDE SEQUENCE [LARGE SCALE GENOMIC DNA]</scope>
    <source>
        <strain evidence="4 5">SM89A</strain>
    </source>
</reference>
<keyword evidence="1" id="KW-0479">Metal-binding</keyword>
<dbReference type="Gene3D" id="1.20.1440.100">
    <property type="entry name" value="SG protein - dephosphorylation function"/>
    <property type="match status" value="1"/>
</dbReference>
<dbReference type="Pfam" id="PF12710">
    <property type="entry name" value="HAD"/>
    <property type="match status" value="1"/>
</dbReference>
<organism evidence="4 5">
    <name type="scientific">Methylosinus sporium</name>
    <dbReference type="NCBI Taxonomy" id="428"/>
    <lineage>
        <taxon>Bacteria</taxon>
        <taxon>Pseudomonadati</taxon>
        <taxon>Pseudomonadota</taxon>
        <taxon>Alphaproteobacteria</taxon>
        <taxon>Hyphomicrobiales</taxon>
        <taxon>Methylocystaceae</taxon>
        <taxon>Methylosinus</taxon>
    </lineage>
</organism>
<dbReference type="AlphaFoldDB" id="A0A549T3T9"/>
<dbReference type="NCBIfam" id="TIGR01488">
    <property type="entry name" value="HAD-SF-IB"/>
    <property type="match status" value="1"/>
</dbReference>
<sequence>MMEHRSFAFFDVDETLISIKSMFDFFPFWCKWIGAAPEAYSRFETEIASAIARHATREELNRLYYRSFRGAQLPVLEAAGAAWFLQRFGRSPPYRKHVVARLEKHRQEGVVPVLVSGSMRPLLRPIARELQAEHCLCTQLVVDESGRLTGEIGSPQTIGEGKAEAIRAFLREQGGRPADCLAYGDDISDLAMLELVGAPVVVGAQPDLLSICRQRDWPYLPL</sequence>
<dbReference type="Proteomes" id="UP000316781">
    <property type="component" value="Unassembled WGS sequence"/>
</dbReference>
<evidence type="ECO:0000256" key="2">
    <source>
        <dbReference type="ARBA" id="ARBA00022801"/>
    </source>
</evidence>
<comment type="caution">
    <text evidence="4">The sequence shown here is derived from an EMBL/GenBank/DDBJ whole genome shotgun (WGS) entry which is preliminary data.</text>
</comment>
<dbReference type="RefSeq" id="WP_142862070.1">
    <property type="nucleotide sequence ID" value="NZ_VJMF01000020.1"/>
</dbReference>
<dbReference type="NCBIfam" id="TIGR01490">
    <property type="entry name" value="HAD-SF-IB-hyp1"/>
    <property type="match status" value="1"/>
</dbReference>
<dbReference type="InterPro" id="IPR050582">
    <property type="entry name" value="HAD-like_SerB"/>
</dbReference>
<evidence type="ECO:0000256" key="3">
    <source>
        <dbReference type="ARBA" id="ARBA00022842"/>
    </source>
</evidence>
<dbReference type="PANTHER" id="PTHR43344:SF13">
    <property type="entry name" value="PHOSPHATASE RV3661-RELATED"/>
    <property type="match status" value="1"/>
</dbReference>
<evidence type="ECO:0000256" key="1">
    <source>
        <dbReference type="ARBA" id="ARBA00022723"/>
    </source>
</evidence>
<keyword evidence="2 4" id="KW-0378">Hydrolase</keyword>
<dbReference type="EMBL" id="VJMF01000020">
    <property type="protein sequence ID" value="TRL36482.1"/>
    <property type="molecule type" value="Genomic_DNA"/>
</dbReference>
<protein>
    <submittedName>
        <fullName evidence="4">HAD-IB family hydrolase</fullName>
    </submittedName>
</protein>
<dbReference type="InterPro" id="IPR036412">
    <property type="entry name" value="HAD-like_sf"/>
</dbReference>
<dbReference type="GO" id="GO:0016787">
    <property type="term" value="F:hydrolase activity"/>
    <property type="evidence" value="ECO:0007669"/>
    <property type="project" value="UniProtKB-KW"/>
</dbReference>
<evidence type="ECO:0000313" key="4">
    <source>
        <dbReference type="EMBL" id="TRL36482.1"/>
    </source>
</evidence>
<dbReference type="Gene3D" id="3.40.50.1000">
    <property type="entry name" value="HAD superfamily/HAD-like"/>
    <property type="match status" value="1"/>
</dbReference>
<keyword evidence="3" id="KW-0460">Magnesium</keyword>
<dbReference type="InterPro" id="IPR023214">
    <property type="entry name" value="HAD_sf"/>
</dbReference>
<dbReference type="GO" id="GO:0046872">
    <property type="term" value="F:metal ion binding"/>
    <property type="evidence" value="ECO:0007669"/>
    <property type="project" value="UniProtKB-KW"/>
</dbReference>
<gene>
    <name evidence="4" type="ORF">FM996_04815</name>
</gene>